<evidence type="ECO:0000256" key="9">
    <source>
        <dbReference type="SAM" id="MobiDB-lite"/>
    </source>
</evidence>
<evidence type="ECO:0000256" key="8">
    <source>
        <dbReference type="HAMAP-Rule" id="MF_00912"/>
    </source>
</evidence>
<proteinExistence type="inferred from homology"/>
<dbReference type="InterPro" id="IPR034746">
    <property type="entry name" value="POTRA"/>
</dbReference>
<feature type="region of interest" description="Disordered" evidence="9">
    <location>
        <begin position="1"/>
        <end position="30"/>
    </location>
</feature>
<comment type="subcellular location">
    <subcellularLocation>
        <location evidence="8">Cell membrane</location>
        <topology evidence="8">Single-pass type II membrane protein</topology>
    </subcellularLocation>
    <subcellularLocation>
        <location evidence="1">Membrane</location>
    </subcellularLocation>
    <text evidence="8">Localizes to the division septum.</text>
</comment>
<dbReference type="PATRIC" id="fig|1293598.4.peg.1574"/>
<sequence>MAWFKRQEKPVKQTPWEQYQAQTKAQSKRPKVKANLPNLTALRRNQLRRNLWLVVTPIVLLLAFFGYMVSPLAKVDLVTVTGTEITPDQTIIDASHLAKSDLILGLLMNPGKVTTRIEKLPEIKAAKLQVSDWHNVTLHVTEYTPVGYVVRHNQYHLVLETGYIEAKGQTNPNSNYPIFTGFTKKELPKIIKIVAKFPKAIRQDIAEIKATRGDANPYQITLNMGDGNKIIADSRTIAKKIQYYPSIVAQVKTTGTVDLEVGAFFSPAKK</sequence>
<keyword evidence="6 8" id="KW-0472">Membrane</keyword>
<evidence type="ECO:0000313" key="12">
    <source>
        <dbReference type="Proteomes" id="UP000050969"/>
    </source>
</evidence>
<dbReference type="AlphaFoldDB" id="A0A0R2MYF1"/>
<feature type="compositionally biased region" description="Basic and acidic residues" evidence="9">
    <location>
        <begin position="1"/>
        <end position="11"/>
    </location>
</feature>
<protein>
    <recommendedName>
        <fullName evidence="8">Cell division protein DivIB</fullName>
    </recommendedName>
</protein>
<dbReference type="PROSITE" id="PS51779">
    <property type="entry name" value="POTRA"/>
    <property type="match status" value="1"/>
</dbReference>
<reference evidence="11 12" key="1">
    <citation type="journal article" date="2015" name="Genome Announc.">
        <title>Expanding the biotechnology potential of lactobacilli through comparative genomics of 213 strains and associated genera.</title>
        <authorList>
            <person name="Sun Z."/>
            <person name="Harris H.M."/>
            <person name="McCann A."/>
            <person name="Guo C."/>
            <person name="Argimon S."/>
            <person name="Zhang W."/>
            <person name="Yang X."/>
            <person name="Jeffery I.B."/>
            <person name="Cooney J.C."/>
            <person name="Kagawa T.F."/>
            <person name="Liu W."/>
            <person name="Song Y."/>
            <person name="Salvetti E."/>
            <person name="Wrobel A."/>
            <person name="Rasinkangas P."/>
            <person name="Parkhill J."/>
            <person name="Rea M.C."/>
            <person name="O'Sullivan O."/>
            <person name="Ritari J."/>
            <person name="Douillard F.P."/>
            <person name="Paul Ross R."/>
            <person name="Yang R."/>
            <person name="Briner A.E."/>
            <person name="Felis G.E."/>
            <person name="de Vos W.M."/>
            <person name="Barrangou R."/>
            <person name="Klaenhammer T.R."/>
            <person name="Caufield P.W."/>
            <person name="Cui Y."/>
            <person name="Zhang H."/>
            <person name="O'Toole P.W."/>
        </authorList>
    </citation>
    <scope>NUCLEOTIDE SEQUENCE [LARGE SCALE GENOMIC DNA]</scope>
    <source>
        <strain evidence="11 12">DSM 24301</strain>
    </source>
</reference>
<dbReference type="InterPro" id="IPR050487">
    <property type="entry name" value="FtsQ_DivIB"/>
</dbReference>
<organism evidence="11 12">
    <name type="scientific">Lacticaseibacillus saniviri JCM 17471 = DSM 24301</name>
    <dbReference type="NCBI Taxonomy" id="1293598"/>
    <lineage>
        <taxon>Bacteria</taxon>
        <taxon>Bacillati</taxon>
        <taxon>Bacillota</taxon>
        <taxon>Bacilli</taxon>
        <taxon>Lactobacillales</taxon>
        <taxon>Lactobacillaceae</taxon>
        <taxon>Lacticaseibacillus</taxon>
    </lineage>
</organism>
<comment type="function">
    <text evidence="8">Cell division protein that may be involved in stabilizing or promoting the assembly of the division complex.</text>
</comment>
<accession>A0A0R2MYF1</accession>
<evidence type="ECO:0000256" key="3">
    <source>
        <dbReference type="ARBA" id="ARBA00022618"/>
    </source>
</evidence>
<dbReference type="InterPro" id="IPR013685">
    <property type="entry name" value="POTRA_FtsQ_type"/>
</dbReference>
<evidence type="ECO:0000259" key="10">
    <source>
        <dbReference type="PROSITE" id="PS51779"/>
    </source>
</evidence>
<dbReference type="HAMAP" id="MF_00912">
    <property type="entry name" value="DivIB"/>
    <property type="match status" value="1"/>
</dbReference>
<dbReference type="GO" id="GO:0005886">
    <property type="term" value="C:plasma membrane"/>
    <property type="evidence" value="ECO:0007669"/>
    <property type="project" value="UniProtKB-SubCell"/>
</dbReference>
<keyword evidence="4 8" id="KW-0812">Transmembrane</keyword>
<keyword evidence="2 8" id="KW-1003">Cell membrane</keyword>
<comment type="caution">
    <text evidence="11">The sequence shown here is derived from an EMBL/GenBank/DDBJ whole genome shotgun (WGS) entry which is preliminary data.</text>
</comment>
<dbReference type="Proteomes" id="UP000050969">
    <property type="component" value="Unassembled WGS sequence"/>
</dbReference>
<dbReference type="PANTHER" id="PTHR37820:SF1">
    <property type="entry name" value="CELL DIVISION PROTEIN FTSQ"/>
    <property type="match status" value="1"/>
</dbReference>
<keyword evidence="3 8" id="KW-0132">Cell division</keyword>
<dbReference type="PANTHER" id="PTHR37820">
    <property type="entry name" value="CELL DIVISION PROTEIN DIVIB"/>
    <property type="match status" value="1"/>
</dbReference>
<evidence type="ECO:0000256" key="5">
    <source>
        <dbReference type="ARBA" id="ARBA00022989"/>
    </source>
</evidence>
<feature type="domain" description="POTRA" evidence="10">
    <location>
        <begin position="73"/>
        <end position="143"/>
    </location>
</feature>
<keyword evidence="7 8" id="KW-0131">Cell cycle</keyword>
<dbReference type="GO" id="GO:0043093">
    <property type="term" value="P:FtsZ-dependent cytokinesis"/>
    <property type="evidence" value="ECO:0007669"/>
    <property type="project" value="UniProtKB-UniRule"/>
</dbReference>
<dbReference type="Pfam" id="PF03799">
    <property type="entry name" value="FtsQ_DivIB_C"/>
    <property type="match status" value="1"/>
</dbReference>
<evidence type="ECO:0000256" key="6">
    <source>
        <dbReference type="ARBA" id="ARBA00023136"/>
    </source>
</evidence>
<name>A0A0R2MYF1_9LACO</name>
<keyword evidence="12" id="KW-1185">Reference proteome</keyword>
<dbReference type="Gene3D" id="3.40.50.10960">
    <property type="match status" value="1"/>
</dbReference>
<gene>
    <name evidence="8" type="primary">divIB</name>
    <name evidence="11" type="ORF">IV56_GL001509</name>
</gene>
<evidence type="ECO:0000256" key="7">
    <source>
        <dbReference type="ARBA" id="ARBA00023306"/>
    </source>
</evidence>
<dbReference type="RefSeq" id="WP_056992215.1">
    <property type="nucleotide sequence ID" value="NZ_JQCE01000005.1"/>
</dbReference>
<dbReference type="InterPro" id="IPR005548">
    <property type="entry name" value="Cell_div_FtsQ/DivIB_C"/>
</dbReference>
<dbReference type="EMBL" id="JQCE01000005">
    <property type="protein sequence ID" value="KRO18377.1"/>
    <property type="molecule type" value="Genomic_DNA"/>
</dbReference>
<dbReference type="GO" id="GO:0032153">
    <property type="term" value="C:cell division site"/>
    <property type="evidence" value="ECO:0007669"/>
    <property type="project" value="UniProtKB-UniRule"/>
</dbReference>
<feature type="compositionally biased region" description="Polar residues" evidence="9">
    <location>
        <begin position="15"/>
        <end position="25"/>
    </location>
</feature>
<evidence type="ECO:0000256" key="1">
    <source>
        <dbReference type="ARBA" id="ARBA00004370"/>
    </source>
</evidence>
<evidence type="ECO:0000256" key="4">
    <source>
        <dbReference type="ARBA" id="ARBA00022692"/>
    </source>
</evidence>
<evidence type="ECO:0000313" key="11">
    <source>
        <dbReference type="EMBL" id="KRO18377.1"/>
    </source>
</evidence>
<evidence type="ECO:0000256" key="2">
    <source>
        <dbReference type="ARBA" id="ARBA00022475"/>
    </source>
</evidence>
<dbReference type="InterPro" id="IPR026580">
    <property type="entry name" value="DivIB"/>
</dbReference>
<dbReference type="STRING" id="1293598.IV56_GL001509"/>
<comment type="similarity">
    <text evidence="8">Belongs to the FtsQ/DivIB family. DivIB subfamily.</text>
</comment>
<keyword evidence="5 8" id="KW-1133">Transmembrane helix</keyword>
<feature type="transmembrane region" description="Helical" evidence="8">
    <location>
        <begin position="51"/>
        <end position="69"/>
    </location>
</feature>
<dbReference type="Pfam" id="PF08478">
    <property type="entry name" value="POTRA_1"/>
    <property type="match status" value="1"/>
</dbReference>